<keyword evidence="4" id="KW-0762">Sugar transport</keyword>
<accession>A0ABQ0AUQ8</accession>
<dbReference type="PANTHER" id="PTHR30175:SF1">
    <property type="entry name" value="PTS SYSTEM ARBUTIN-, CELLOBIOSE-, AND SALICIN-SPECIFIC EIIBC COMPONENT-RELATED"/>
    <property type="match status" value="1"/>
</dbReference>
<dbReference type="PROSITE" id="PS01035">
    <property type="entry name" value="PTS_EIIB_TYPE_1_CYS"/>
    <property type="match status" value="1"/>
</dbReference>
<reference evidence="15 16" key="1">
    <citation type="submission" date="2024-04" db="EMBL/GenBank/DDBJ databases">
        <title>Defined microbial consortia suppress multidrug-resistant proinflammatory Enterobacteriaceae via ecological control.</title>
        <authorList>
            <person name="Furuichi M."/>
            <person name="Kawaguchi T."/>
            <person name="Pust M."/>
            <person name="Yasuma K."/>
            <person name="Plichta D."/>
            <person name="Hasegawa N."/>
            <person name="Ohya T."/>
            <person name="Bhattarai S."/>
            <person name="Sasajima S."/>
            <person name="Aoto Y."/>
            <person name="Tuganbaev T."/>
            <person name="Yaginuma M."/>
            <person name="Ueda M."/>
            <person name="Okahashi N."/>
            <person name="Amafuji K."/>
            <person name="Kiridooshi Y."/>
            <person name="Sugita K."/>
            <person name="Strazar M."/>
            <person name="Skelly A."/>
            <person name="Suda W."/>
            <person name="Hattori M."/>
            <person name="Nakamoto N."/>
            <person name="Caballero S."/>
            <person name="Norman J."/>
            <person name="Olle B."/>
            <person name="Tanoue T."/>
            <person name="Arita M."/>
            <person name="Bucci V."/>
            <person name="Atarashi K."/>
            <person name="Xavier R."/>
            <person name="Honda K."/>
        </authorList>
    </citation>
    <scope>NUCLEOTIDE SEQUENCE [LARGE SCALE GENOMIC DNA]</scope>
    <source>
        <strain evidence="16">f13</strain>
    </source>
</reference>
<dbReference type="EMBL" id="BAABXL010000001">
    <property type="protein sequence ID" value="GAA6267760.1"/>
    <property type="molecule type" value="Genomic_DNA"/>
</dbReference>
<dbReference type="SUPFAM" id="SSF55604">
    <property type="entry name" value="Glucose permease domain IIB"/>
    <property type="match status" value="1"/>
</dbReference>
<feature type="transmembrane region" description="Helical" evidence="12">
    <location>
        <begin position="440"/>
        <end position="461"/>
    </location>
</feature>
<evidence type="ECO:0000259" key="13">
    <source>
        <dbReference type="PROSITE" id="PS51098"/>
    </source>
</evidence>
<evidence type="ECO:0000256" key="5">
    <source>
        <dbReference type="ARBA" id="ARBA00022679"/>
    </source>
</evidence>
<keyword evidence="3" id="KW-1003">Cell membrane</keyword>
<dbReference type="InterPro" id="IPR050558">
    <property type="entry name" value="PTS_Sugar-Specific_Components"/>
</dbReference>
<sequence length="487" mass="52966">MEKTYKRFAKKVVELLGGSENIISVTNCATRLRFVLKDISKPNTEKIQKQEGVCGVIEKNGQYQVIIGPDVDLVMNEICQIEGIHVEKAGNKIIANKMEMVNLKKKKGLKTVLGDFINMVSSLFIPIIPCICGAGMLQAVLIVFKTAGWLSSDNQTYILLNTLSGSVFYYLPVLLAFSSAKIFGCNGYLASVIAFMLLHPTFMGLVDAAEPVRMFGIPVTLVKYSSSVIPIIFITYFMSIVEKVSKKYIPKTIKFIAVPVVTFLITSVVGLTFLGPIGTWCGEGLVIIFNWLDENLPWVCPVIMGAFSPLIVMTGMHNGLKSITYSQYALRGYATAVGPGSLASNIAQGAAALVIALRSKKSNKRQMALSASVSALIGGITEPALYGLTLKYKSVLWSVMLGGGVSGLWAGITRMRTYSPGAASILGIPVYIGGEGFQNMYNAVICVVISFIVTMVTMLIFGMRDVWDAEKTEENNNEEELDDVLTI</sequence>
<feature type="domain" description="PTS EIIB type-1" evidence="13">
    <location>
        <begin position="6"/>
        <end position="88"/>
    </location>
</feature>
<feature type="active site" description="Phosphocysteine intermediate; for EIIB activity" evidence="11">
    <location>
        <position position="28"/>
    </location>
</feature>
<feature type="transmembrane region" description="Helical" evidence="12">
    <location>
        <begin position="295"/>
        <end position="313"/>
    </location>
</feature>
<evidence type="ECO:0000313" key="16">
    <source>
        <dbReference type="Proteomes" id="UP001600894"/>
    </source>
</evidence>
<keyword evidence="5" id="KW-0808">Transferase</keyword>
<keyword evidence="2" id="KW-0813">Transport</keyword>
<evidence type="ECO:0000256" key="10">
    <source>
        <dbReference type="ARBA" id="ARBA00023136"/>
    </source>
</evidence>
<dbReference type="PROSITE" id="PS51103">
    <property type="entry name" value="PTS_EIIC_TYPE_1"/>
    <property type="match status" value="1"/>
</dbReference>
<feature type="transmembrane region" description="Helical" evidence="12">
    <location>
        <begin position="189"/>
        <end position="209"/>
    </location>
</feature>
<gene>
    <name evidence="15" type="ORF">F130042H8_08200</name>
</gene>
<dbReference type="Proteomes" id="UP001600894">
    <property type="component" value="Unassembled WGS sequence"/>
</dbReference>
<evidence type="ECO:0000313" key="15">
    <source>
        <dbReference type="EMBL" id="GAA6267760.1"/>
    </source>
</evidence>
<feature type="transmembrane region" description="Helical" evidence="12">
    <location>
        <begin position="156"/>
        <end position="177"/>
    </location>
</feature>
<organism evidence="15 16">
    <name type="scientific">Enterocloster alcoholdehydrogenati</name>
    <dbReference type="NCBI Taxonomy" id="2547410"/>
    <lineage>
        <taxon>Bacteria</taxon>
        <taxon>Bacillati</taxon>
        <taxon>Bacillota</taxon>
        <taxon>Clostridia</taxon>
        <taxon>Lachnospirales</taxon>
        <taxon>Lachnospiraceae</taxon>
        <taxon>Enterocloster</taxon>
    </lineage>
</organism>
<evidence type="ECO:0000256" key="2">
    <source>
        <dbReference type="ARBA" id="ARBA00022448"/>
    </source>
</evidence>
<keyword evidence="8" id="KW-0418">Kinase</keyword>
<evidence type="ECO:0000256" key="7">
    <source>
        <dbReference type="ARBA" id="ARBA00022692"/>
    </source>
</evidence>
<dbReference type="InterPro" id="IPR036878">
    <property type="entry name" value="Glu_permease_IIB"/>
</dbReference>
<evidence type="ECO:0000256" key="12">
    <source>
        <dbReference type="SAM" id="Phobius"/>
    </source>
</evidence>
<evidence type="ECO:0000256" key="1">
    <source>
        <dbReference type="ARBA" id="ARBA00004651"/>
    </source>
</evidence>
<evidence type="ECO:0000256" key="11">
    <source>
        <dbReference type="PROSITE-ProRule" id="PRU00421"/>
    </source>
</evidence>
<dbReference type="InterPro" id="IPR003352">
    <property type="entry name" value="PTS_EIIC"/>
</dbReference>
<feature type="transmembrane region" description="Helical" evidence="12">
    <location>
        <begin position="116"/>
        <end position="144"/>
    </location>
</feature>
<dbReference type="InterPro" id="IPR001996">
    <property type="entry name" value="PTS_IIB_1"/>
</dbReference>
<protein>
    <recommendedName>
        <fullName evidence="17">PTS system beta-glucosides-specific IIC component</fullName>
    </recommendedName>
</protein>
<feature type="transmembrane region" description="Helical" evidence="12">
    <location>
        <begin position="221"/>
        <end position="241"/>
    </location>
</feature>
<feature type="transmembrane region" description="Helical" evidence="12">
    <location>
        <begin position="394"/>
        <end position="412"/>
    </location>
</feature>
<dbReference type="RefSeq" id="WP_178301493.1">
    <property type="nucleotide sequence ID" value="NZ_BAABXL010000001.1"/>
</dbReference>
<evidence type="ECO:0008006" key="17">
    <source>
        <dbReference type="Google" id="ProtNLM"/>
    </source>
</evidence>
<feature type="transmembrane region" description="Helical" evidence="12">
    <location>
        <begin position="253"/>
        <end position="275"/>
    </location>
</feature>
<dbReference type="InterPro" id="IPR018113">
    <property type="entry name" value="PTrfase_EIIB_Cys"/>
</dbReference>
<comment type="caution">
    <text evidence="15">The sequence shown here is derived from an EMBL/GenBank/DDBJ whole genome shotgun (WGS) entry which is preliminary data.</text>
</comment>
<keyword evidence="6" id="KW-0598">Phosphotransferase system</keyword>
<dbReference type="Pfam" id="PF02378">
    <property type="entry name" value="PTS_EIIC"/>
    <property type="match status" value="1"/>
</dbReference>
<dbReference type="PROSITE" id="PS51098">
    <property type="entry name" value="PTS_EIIB_TYPE_1"/>
    <property type="match status" value="1"/>
</dbReference>
<evidence type="ECO:0000259" key="14">
    <source>
        <dbReference type="PROSITE" id="PS51103"/>
    </source>
</evidence>
<evidence type="ECO:0000256" key="8">
    <source>
        <dbReference type="ARBA" id="ARBA00022777"/>
    </source>
</evidence>
<dbReference type="PANTHER" id="PTHR30175">
    <property type="entry name" value="PHOSPHOTRANSFERASE SYSTEM TRANSPORT PROTEIN"/>
    <property type="match status" value="1"/>
</dbReference>
<keyword evidence="16" id="KW-1185">Reference proteome</keyword>
<feature type="domain" description="PTS EIIC type-1" evidence="14">
    <location>
        <begin position="118"/>
        <end position="477"/>
    </location>
</feature>
<dbReference type="InterPro" id="IPR013013">
    <property type="entry name" value="PTS_EIIC_1"/>
</dbReference>
<evidence type="ECO:0000256" key="9">
    <source>
        <dbReference type="ARBA" id="ARBA00022989"/>
    </source>
</evidence>
<keyword evidence="10 12" id="KW-0472">Membrane</keyword>
<name>A0ABQ0AUQ8_9FIRM</name>
<comment type="subcellular location">
    <subcellularLocation>
        <location evidence="1">Cell membrane</location>
        <topology evidence="1">Multi-pass membrane protein</topology>
    </subcellularLocation>
</comment>
<dbReference type="Pfam" id="PF00367">
    <property type="entry name" value="PTS_EIIB"/>
    <property type="match status" value="1"/>
</dbReference>
<evidence type="ECO:0000256" key="3">
    <source>
        <dbReference type="ARBA" id="ARBA00022475"/>
    </source>
</evidence>
<proteinExistence type="predicted"/>
<evidence type="ECO:0000256" key="4">
    <source>
        <dbReference type="ARBA" id="ARBA00022597"/>
    </source>
</evidence>
<dbReference type="Gene3D" id="3.30.1360.60">
    <property type="entry name" value="Glucose permease domain IIB"/>
    <property type="match status" value="1"/>
</dbReference>
<feature type="transmembrane region" description="Helical" evidence="12">
    <location>
        <begin position="367"/>
        <end position="388"/>
    </location>
</feature>
<dbReference type="CDD" id="cd00212">
    <property type="entry name" value="PTS_IIB_glc"/>
    <property type="match status" value="1"/>
</dbReference>
<evidence type="ECO:0000256" key="6">
    <source>
        <dbReference type="ARBA" id="ARBA00022683"/>
    </source>
</evidence>
<keyword evidence="9 12" id="KW-1133">Transmembrane helix</keyword>
<keyword evidence="7 12" id="KW-0812">Transmembrane</keyword>